<name>A0A0F9DKS7_9ZZZZ</name>
<sequence>MKNNIKEDKKLVSGYYEWDQANLDIGPVFSVFGFNDVEGLRIRLGGRTYFGQNDPWRLEGFGAYGFKDDKFKFGLSGKWLLDNKVFGKILIASRDKDILSGQIEIKYKEFKVKNAG</sequence>
<reference evidence="1" key="1">
    <citation type="journal article" date="2015" name="Nature">
        <title>Complex archaea that bridge the gap between prokaryotes and eukaryotes.</title>
        <authorList>
            <person name="Spang A."/>
            <person name="Saw J.H."/>
            <person name="Jorgensen S.L."/>
            <person name="Zaremba-Niedzwiedzka K."/>
            <person name="Martijn J."/>
            <person name="Lind A.E."/>
            <person name="van Eijk R."/>
            <person name="Schleper C."/>
            <person name="Guy L."/>
            <person name="Ettema T.J."/>
        </authorList>
    </citation>
    <scope>NUCLEOTIDE SEQUENCE</scope>
</reference>
<comment type="caution">
    <text evidence="1">The sequence shown here is derived from an EMBL/GenBank/DDBJ whole genome shotgun (WGS) entry which is preliminary data.</text>
</comment>
<dbReference type="AlphaFoldDB" id="A0A0F9DKS7"/>
<dbReference type="EMBL" id="LAZR01041188">
    <property type="protein sequence ID" value="KKL12618.1"/>
    <property type="molecule type" value="Genomic_DNA"/>
</dbReference>
<protein>
    <submittedName>
        <fullName evidence="1">Uncharacterized protein</fullName>
    </submittedName>
</protein>
<gene>
    <name evidence="1" type="ORF">LCGC14_2533960</name>
</gene>
<proteinExistence type="predicted"/>
<evidence type="ECO:0000313" key="1">
    <source>
        <dbReference type="EMBL" id="KKL12618.1"/>
    </source>
</evidence>
<organism evidence="1">
    <name type="scientific">marine sediment metagenome</name>
    <dbReference type="NCBI Taxonomy" id="412755"/>
    <lineage>
        <taxon>unclassified sequences</taxon>
        <taxon>metagenomes</taxon>
        <taxon>ecological metagenomes</taxon>
    </lineage>
</organism>
<accession>A0A0F9DKS7</accession>